<dbReference type="EMBL" id="LR796838">
    <property type="protein sequence ID" value="CAB4169254.1"/>
    <property type="molecule type" value="Genomic_DNA"/>
</dbReference>
<dbReference type="EMBL" id="LR797361">
    <property type="protein sequence ID" value="CAB4210897.1"/>
    <property type="molecule type" value="Genomic_DNA"/>
</dbReference>
<sequence length="120" mass="12431">MPVDDSQGTILTFAGSTYEATNIDIGGSVSMLDTSHLGQARGTYKRQQSAPLKDPKKVTMSILGTVTPVEGATGVISLLSYVGGVTTQQLTGATATCESFGVTWATADIVKGQVTFTVVQ</sequence>
<reference evidence="2" key="1">
    <citation type="submission" date="2020-05" db="EMBL/GenBank/DDBJ databases">
        <authorList>
            <person name="Chiriac C."/>
            <person name="Salcher M."/>
            <person name="Ghai R."/>
            <person name="Kavagutti S V."/>
        </authorList>
    </citation>
    <scope>NUCLEOTIDE SEQUENCE</scope>
</reference>
<gene>
    <name evidence="3" type="ORF">UFOVP1073_47</name>
    <name evidence="4" type="ORF">UFOVP1308_12</name>
    <name evidence="5" type="ORF">UFOVP1423_57</name>
    <name evidence="6" type="ORF">UFOVP1520_28</name>
    <name evidence="1" type="ORF">UFOVP898_49</name>
    <name evidence="2" type="ORF">UFOVP985_10</name>
</gene>
<dbReference type="EMBL" id="LR797009">
    <property type="protein sequence ID" value="CAB4181604.1"/>
    <property type="molecule type" value="Genomic_DNA"/>
</dbReference>
<accession>A0A6J5PWG3</accession>
<organism evidence="2">
    <name type="scientific">uncultured Caudovirales phage</name>
    <dbReference type="NCBI Taxonomy" id="2100421"/>
    <lineage>
        <taxon>Viruses</taxon>
        <taxon>Duplodnaviria</taxon>
        <taxon>Heunggongvirae</taxon>
        <taxon>Uroviricota</taxon>
        <taxon>Caudoviricetes</taxon>
        <taxon>Peduoviridae</taxon>
        <taxon>Maltschvirus</taxon>
        <taxon>Maltschvirus maltsch</taxon>
    </lineage>
</organism>
<dbReference type="EMBL" id="LR796942">
    <property type="protein sequence ID" value="CAB4176200.1"/>
    <property type="molecule type" value="Genomic_DNA"/>
</dbReference>
<protein>
    <submittedName>
        <fullName evidence="2">Uncharacterized protein</fullName>
    </submittedName>
</protein>
<evidence type="ECO:0000313" key="5">
    <source>
        <dbReference type="EMBL" id="CAB4210897.1"/>
    </source>
</evidence>
<evidence type="ECO:0000313" key="4">
    <source>
        <dbReference type="EMBL" id="CAB4197434.1"/>
    </source>
</evidence>
<proteinExistence type="predicted"/>
<dbReference type="EMBL" id="LR797259">
    <property type="protein sequence ID" value="CAB4197434.1"/>
    <property type="molecule type" value="Genomic_DNA"/>
</dbReference>
<evidence type="ECO:0000313" key="3">
    <source>
        <dbReference type="EMBL" id="CAB4181604.1"/>
    </source>
</evidence>
<dbReference type="EMBL" id="LR798377">
    <property type="protein sequence ID" value="CAB5227186.1"/>
    <property type="molecule type" value="Genomic_DNA"/>
</dbReference>
<name>A0A6J5PWG3_9CAUD</name>
<evidence type="ECO:0000313" key="6">
    <source>
        <dbReference type="EMBL" id="CAB5227186.1"/>
    </source>
</evidence>
<evidence type="ECO:0000313" key="2">
    <source>
        <dbReference type="EMBL" id="CAB4176200.1"/>
    </source>
</evidence>
<evidence type="ECO:0000313" key="1">
    <source>
        <dbReference type="EMBL" id="CAB4169254.1"/>
    </source>
</evidence>